<dbReference type="Pfam" id="PF02504">
    <property type="entry name" value="FA_synthesis"/>
    <property type="match status" value="1"/>
</dbReference>
<evidence type="ECO:0000256" key="1">
    <source>
        <dbReference type="ARBA" id="ARBA00001232"/>
    </source>
</evidence>
<dbReference type="GO" id="GO:0005737">
    <property type="term" value="C:cytoplasm"/>
    <property type="evidence" value="ECO:0007669"/>
    <property type="project" value="UniProtKB-SubCell"/>
</dbReference>
<accession>A0AA42BBE5</accession>
<keyword evidence="4 10" id="KW-0808">Transferase</keyword>
<protein>
    <recommendedName>
        <fullName evidence="8 10">Phosphate acyltransferase</fullName>
        <ecNumber evidence="8 10">2.3.1.274</ecNumber>
    </recommendedName>
    <alternativeName>
        <fullName evidence="10">Acyl-ACP phosphotransacylase</fullName>
    </alternativeName>
    <alternativeName>
        <fullName evidence="10">Acyl-[acyl-carrier-protein]--phosphate acyltransferase</fullName>
    </alternativeName>
    <alternativeName>
        <fullName evidence="10">Phosphate-acyl-ACP acyltransferase</fullName>
    </alternativeName>
</protein>
<name>A0AA42BBE5_9BACT</name>
<dbReference type="GO" id="GO:0043811">
    <property type="term" value="F:phosphate:acyl-[acyl carrier protein] acyltransferase activity"/>
    <property type="evidence" value="ECO:0007669"/>
    <property type="project" value="UniProtKB-UniRule"/>
</dbReference>
<dbReference type="InterPro" id="IPR012281">
    <property type="entry name" value="Phospholipid_synth_PlsX-like"/>
</dbReference>
<comment type="subcellular location">
    <subcellularLocation>
        <location evidence="10">Cytoplasm</location>
    </subcellularLocation>
    <text evidence="10">Associated with the membrane possibly through PlsY.</text>
</comment>
<comment type="function">
    <text evidence="10">Catalyzes the reversible formation of acyl-phosphate (acyl-PO(4)) from acyl-[acyl-carrier-protein] (acyl-ACP). This enzyme utilizes acyl-ACP as fatty acyl donor, but not acyl-CoA.</text>
</comment>
<keyword evidence="13" id="KW-1185">Reference proteome</keyword>
<dbReference type="Gene3D" id="3.40.718.10">
    <property type="entry name" value="Isopropylmalate Dehydrogenase"/>
    <property type="match status" value="1"/>
</dbReference>
<evidence type="ECO:0000256" key="7">
    <source>
        <dbReference type="ARBA" id="ARBA00023264"/>
    </source>
</evidence>
<evidence type="ECO:0000256" key="11">
    <source>
        <dbReference type="SAM" id="MobiDB-lite"/>
    </source>
</evidence>
<dbReference type="EMBL" id="JAMSLR010000008">
    <property type="protein sequence ID" value="MCM8749744.1"/>
    <property type="molecule type" value="Genomic_DNA"/>
</dbReference>
<comment type="similarity">
    <text evidence="10">Belongs to the PlsX family.</text>
</comment>
<dbReference type="Proteomes" id="UP001165306">
    <property type="component" value="Unassembled WGS sequence"/>
</dbReference>
<dbReference type="EC" id="2.3.1.274" evidence="8 10"/>
<feature type="compositionally biased region" description="Basic and acidic residues" evidence="11">
    <location>
        <begin position="1"/>
        <end position="16"/>
    </location>
</feature>
<comment type="catalytic activity">
    <reaction evidence="1 10">
        <text>a fatty acyl-[ACP] + phosphate = an acyl phosphate + holo-[ACP]</text>
        <dbReference type="Rhea" id="RHEA:42292"/>
        <dbReference type="Rhea" id="RHEA-COMP:9685"/>
        <dbReference type="Rhea" id="RHEA-COMP:14125"/>
        <dbReference type="ChEBI" id="CHEBI:43474"/>
        <dbReference type="ChEBI" id="CHEBI:59918"/>
        <dbReference type="ChEBI" id="CHEBI:64479"/>
        <dbReference type="ChEBI" id="CHEBI:138651"/>
        <dbReference type="EC" id="2.3.1.274"/>
    </reaction>
</comment>
<organism evidence="12 13">
    <name type="scientific">Thermalbibacter longus</name>
    <dbReference type="NCBI Taxonomy" id="2951981"/>
    <lineage>
        <taxon>Bacteria</taxon>
        <taxon>Pseudomonadati</taxon>
        <taxon>Thermomicrobiota</taxon>
        <taxon>Thermomicrobia</taxon>
        <taxon>Thermomicrobiales</taxon>
        <taxon>Thermomicrobiaceae</taxon>
        <taxon>Thermalbibacter</taxon>
    </lineage>
</organism>
<evidence type="ECO:0000256" key="8">
    <source>
        <dbReference type="ARBA" id="ARBA00024069"/>
    </source>
</evidence>
<evidence type="ECO:0000313" key="13">
    <source>
        <dbReference type="Proteomes" id="UP001165306"/>
    </source>
</evidence>
<keyword evidence="2 10" id="KW-0963">Cytoplasm</keyword>
<dbReference type="GO" id="GO:0008654">
    <property type="term" value="P:phospholipid biosynthetic process"/>
    <property type="evidence" value="ECO:0007669"/>
    <property type="project" value="UniProtKB-KW"/>
</dbReference>
<keyword evidence="6 10" id="KW-0594">Phospholipid biosynthesis</keyword>
<evidence type="ECO:0000256" key="3">
    <source>
        <dbReference type="ARBA" id="ARBA00022516"/>
    </source>
</evidence>
<keyword evidence="3 10" id="KW-0444">Lipid biosynthesis</keyword>
<evidence type="ECO:0000256" key="2">
    <source>
        <dbReference type="ARBA" id="ARBA00022490"/>
    </source>
</evidence>
<dbReference type="AlphaFoldDB" id="A0AA42BBE5"/>
<feature type="region of interest" description="Disordered" evidence="11">
    <location>
        <begin position="1"/>
        <end position="26"/>
    </location>
</feature>
<dbReference type="PANTHER" id="PTHR30100:SF1">
    <property type="entry name" value="PHOSPHATE ACYLTRANSFERASE"/>
    <property type="match status" value="1"/>
</dbReference>
<dbReference type="GO" id="GO:0006633">
    <property type="term" value="P:fatty acid biosynthetic process"/>
    <property type="evidence" value="ECO:0007669"/>
    <property type="project" value="UniProtKB-UniRule"/>
</dbReference>
<reference evidence="12" key="1">
    <citation type="submission" date="2022-06" db="EMBL/GenBank/DDBJ databases">
        <title>CFH 74404 Thermomicrobiaceae sp.</title>
        <authorList>
            <person name="Ming H."/>
            <person name="Li W.-J."/>
            <person name="Zhao Z."/>
        </authorList>
    </citation>
    <scope>NUCLEOTIDE SEQUENCE</scope>
    <source>
        <strain evidence="12">CFH 74404</strain>
    </source>
</reference>
<comment type="caution">
    <text evidence="12">The sequence shown here is derived from an EMBL/GenBank/DDBJ whole genome shotgun (WGS) entry which is preliminary data.</text>
</comment>
<sequence>MTGSRRRDYVQVRETAEEQAVSGEARSLHQPMLPVVVDAMGGDHAPSAPVQGAIQAAAADGVPVILVGHEDALRPLVGVAAMGGLVHIHHAPDVVGMGDEAVAAVRRRPGSSIVVAMDLLRAGRGCAVVSAGHSGAVVAAAVLHLGRLPGIERPALGIPFPTTVGKWVLVIDAGAVVDPRPQWLVQQAALAAGYVRTVWGVEEPRIGLLSNGEEPEKGNRLVRETHHLLAQAFGAQFAGNVEPHQIPDGPVDVVVCDGFTGNILLKTAEGVAALIQRVLRDALRRHWYTALLGLMLRPTLRREMQRLDYRTYGGVPLLGVNGLVYVAHGRSDAYAMRRAVQAAAQAARAGLLARLERVAAEQSAVEAEAKDRRG</sequence>
<proteinExistence type="inferred from homology"/>
<evidence type="ECO:0000313" key="12">
    <source>
        <dbReference type="EMBL" id="MCM8749744.1"/>
    </source>
</evidence>
<dbReference type="PANTHER" id="PTHR30100">
    <property type="entry name" value="FATTY ACID/PHOSPHOLIPID SYNTHESIS PROTEIN PLSX"/>
    <property type="match status" value="1"/>
</dbReference>
<keyword evidence="12" id="KW-0012">Acyltransferase</keyword>
<comment type="subunit">
    <text evidence="9 10">Homodimer. Probably interacts with PlsY.</text>
</comment>
<gene>
    <name evidence="10 12" type="primary">plsX</name>
    <name evidence="12" type="ORF">NET02_11330</name>
</gene>
<evidence type="ECO:0000256" key="5">
    <source>
        <dbReference type="ARBA" id="ARBA00023098"/>
    </source>
</evidence>
<dbReference type="InterPro" id="IPR003664">
    <property type="entry name" value="FA_synthesis"/>
</dbReference>
<evidence type="ECO:0000256" key="4">
    <source>
        <dbReference type="ARBA" id="ARBA00022679"/>
    </source>
</evidence>
<dbReference type="HAMAP" id="MF_00019">
    <property type="entry name" value="PlsX"/>
    <property type="match status" value="1"/>
</dbReference>
<evidence type="ECO:0000256" key="6">
    <source>
        <dbReference type="ARBA" id="ARBA00023209"/>
    </source>
</evidence>
<keyword evidence="5 10" id="KW-0443">Lipid metabolism</keyword>
<dbReference type="NCBIfam" id="TIGR00182">
    <property type="entry name" value="plsX"/>
    <property type="match status" value="1"/>
</dbReference>
<dbReference type="SUPFAM" id="SSF53659">
    <property type="entry name" value="Isocitrate/Isopropylmalate dehydrogenase-like"/>
    <property type="match status" value="1"/>
</dbReference>
<comment type="pathway">
    <text evidence="10">Lipid metabolism; phospholipid metabolism.</text>
</comment>
<dbReference type="PIRSF" id="PIRSF002465">
    <property type="entry name" value="Phsphlp_syn_PlsX"/>
    <property type="match status" value="1"/>
</dbReference>
<evidence type="ECO:0000256" key="9">
    <source>
        <dbReference type="ARBA" id="ARBA00046608"/>
    </source>
</evidence>
<keyword evidence="7 10" id="KW-1208">Phospholipid metabolism</keyword>
<evidence type="ECO:0000256" key="10">
    <source>
        <dbReference type="HAMAP-Rule" id="MF_00019"/>
    </source>
</evidence>